<keyword evidence="3" id="KW-0677">Repeat</keyword>
<sequence length="262" mass="29693">FKELAGSRPFLPLSELCTIEEATVVESEVSGQDVEGEVHPDGAKHPIKPVVKLYERCLITCANYSEYWIRYVLFMEASGSMDLANNTLARAAQVFAKRQPDIHLFAARFKEQNGDIPGSRAAYQLLHSEICPRLLKVAIKHTNMEYRHGNKEDAFSSCEQAIATENGKEQSQLLPMLFVQYSRFLYLGEADLAIFPFICYKRLNKDYMQKDPEVIVLDPPDAIDVHNRQSMLQDVADQNLSESYGNSVNTFLNTIFFLKSIA</sequence>
<dbReference type="EMBL" id="JACGCM010002763">
    <property type="protein sequence ID" value="KAF6136097.1"/>
    <property type="molecule type" value="Genomic_DNA"/>
</dbReference>
<evidence type="ECO:0000313" key="6">
    <source>
        <dbReference type="EMBL" id="KAF6136097.1"/>
    </source>
</evidence>
<dbReference type="Pfam" id="PF23241">
    <property type="entry name" value="HAT_PRP39_C"/>
    <property type="match status" value="1"/>
</dbReference>
<dbReference type="InterPro" id="IPR059164">
    <property type="entry name" value="HAT_PRP39_C"/>
</dbReference>
<dbReference type="GO" id="GO:0071004">
    <property type="term" value="C:U2-type prespliceosome"/>
    <property type="evidence" value="ECO:0007669"/>
    <property type="project" value="TreeGrafter"/>
</dbReference>
<gene>
    <name evidence="6" type="ORF">GIB67_000501</name>
</gene>
<keyword evidence="2" id="KW-0507">mRNA processing</keyword>
<comment type="subcellular location">
    <subcellularLocation>
        <location evidence="1">Nucleus</location>
    </subcellularLocation>
</comment>
<comment type="caution">
    <text evidence="6">The sequence shown here is derived from an EMBL/GenBank/DDBJ whole genome shotgun (WGS) entry which is preliminary data.</text>
</comment>
<organism evidence="6 7">
    <name type="scientific">Kingdonia uniflora</name>
    <dbReference type="NCBI Taxonomy" id="39325"/>
    <lineage>
        <taxon>Eukaryota</taxon>
        <taxon>Viridiplantae</taxon>
        <taxon>Streptophyta</taxon>
        <taxon>Embryophyta</taxon>
        <taxon>Tracheophyta</taxon>
        <taxon>Spermatophyta</taxon>
        <taxon>Magnoliopsida</taxon>
        <taxon>Ranunculales</taxon>
        <taxon>Circaeasteraceae</taxon>
        <taxon>Kingdonia</taxon>
    </lineage>
</organism>
<reference evidence="6 7" key="1">
    <citation type="journal article" date="2020" name="IScience">
        <title>Genome Sequencing of the Endangered Kingdonia uniflora (Circaeasteraceae, Ranunculales) Reveals Potential Mechanisms of Evolutionary Specialization.</title>
        <authorList>
            <person name="Sun Y."/>
            <person name="Deng T."/>
            <person name="Zhang A."/>
            <person name="Moore M.J."/>
            <person name="Landis J.B."/>
            <person name="Lin N."/>
            <person name="Zhang H."/>
            <person name="Zhang X."/>
            <person name="Huang J."/>
            <person name="Zhang X."/>
            <person name="Sun H."/>
            <person name="Wang H."/>
        </authorList>
    </citation>
    <scope>NUCLEOTIDE SEQUENCE [LARGE SCALE GENOMIC DNA]</scope>
    <source>
        <strain evidence="6">TB1705</strain>
        <tissue evidence="6">Leaf</tissue>
    </source>
</reference>
<dbReference type="FunFam" id="1.25.40.10:FF:000159">
    <property type="entry name" value="Tetratricopeptide repeat (TPR)-like superfamily protein"/>
    <property type="match status" value="1"/>
</dbReference>
<dbReference type="GO" id="GO:0005685">
    <property type="term" value="C:U1 snRNP"/>
    <property type="evidence" value="ECO:0007669"/>
    <property type="project" value="TreeGrafter"/>
</dbReference>
<dbReference type="Gene3D" id="1.25.40.10">
    <property type="entry name" value="Tetratricopeptide repeat domain"/>
    <property type="match status" value="1"/>
</dbReference>
<keyword evidence="4" id="KW-0508">mRNA splicing</keyword>
<dbReference type="SUPFAM" id="SSF48452">
    <property type="entry name" value="TPR-like"/>
    <property type="match status" value="1"/>
</dbReference>
<keyword evidence="7" id="KW-1185">Reference proteome</keyword>
<proteinExistence type="predicted"/>
<dbReference type="OrthoDB" id="10265668at2759"/>
<evidence type="ECO:0000256" key="1">
    <source>
        <dbReference type="ARBA" id="ARBA00004123"/>
    </source>
</evidence>
<evidence type="ECO:0000256" key="3">
    <source>
        <dbReference type="ARBA" id="ARBA00022737"/>
    </source>
</evidence>
<dbReference type="GO" id="GO:0000243">
    <property type="term" value="C:commitment complex"/>
    <property type="evidence" value="ECO:0007669"/>
    <property type="project" value="TreeGrafter"/>
</dbReference>
<evidence type="ECO:0008006" key="8">
    <source>
        <dbReference type="Google" id="ProtNLM"/>
    </source>
</evidence>
<keyword evidence="5" id="KW-0539">Nucleus</keyword>
<dbReference type="PANTHER" id="PTHR17204">
    <property type="entry name" value="PRE-MRNA PROCESSING PROTEIN PRP39-RELATED"/>
    <property type="match status" value="1"/>
</dbReference>
<name>A0A7J7L0I7_9MAGN</name>
<dbReference type="AlphaFoldDB" id="A0A7J7L0I7"/>
<dbReference type="GO" id="GO:0030627">
    <property type="term" value="F:pre-mRNA 5'-splice site binding"/>
    <property type="evidence" value="ECO:0007669"/>
    <property type="project" value="TreeGrafter"/>
</dbReference>
<dbReference type="PANTHER" id="PTHR17204:SF5">
    <property type="entry name" value="PRE-MRNA-PROCESSING FACTOR 39"/>
    <property type="match status" value="1"/>
</dbReference>
<dbReference type="Proteomes" id="UP000541444">
    <property type="component" value="Unassembled WGS sequence"/>
</dbReference>
<accession>A0A7J7L0I7</accession>
<evidence type="ECO:0000256" key="4">
    <source>
        <dbReference type="ARBA" id="ARBA00023187"/>
    </source>
</evidence>
<protein>
    <recommendedName>
        <fullName evidence="8">Cleavage stimulation factor subunit 3</fullName>
    </recommendedName>
</protein>
<evidence type="ECO:0000256" key="5">
    <source>
        <dbReference type="ARBA" id="ARBA00023242"/>
    </source>
</evidence>
<evidence type="ECO:0000313" key="7">
    <source>
        <dbReference type="Proteomes" id="UP000541444"/>
    </source>
</evidence>
<evidence type="ECO:0000256" key="2">
    <source>
        <dbReference type="ARBA" id="ARBA00022664"/>
    </source>
</evidence>
<dbReference type="InterPro" id="IPR011990">
    <property type="entry name" value="TPR-like_helical_dom_sf"/>
</dbReference>
<feature type="non-terminal residue" evidence="6">
    <location>
        <position position="262"/>
    </location>
</feature>
<dbReference type="GO" id="GO:0000395">
    <property type="term" value="P:mRNA 5'-splice site recognition"/>
    <property type="evidence" value="ECO:0007669"/>
    <property type="project" value="TreeGrafter"/>
</dbReference>